<dbReference type="CDD" id="cd01071">
    <property type="entry name" value="PBP2_PhnD_like"/>
    <property type="match status" value="1"/>
</dbReference>
<evidence type="ECO:0000256" key="1">
    <source>
        <dbReference type="ARBA" id="ARBA00007162"/>
    </source>
</evidence>
<reference evidence="4 5" key="1">
    <citation type="journal article" date="2013" name="Stand. Genomic Sci.">
        <title>Genomic Encyclopedia of Type Strains, Phase I: The one thousand microbial genomes (KMG-I) project.</title>
        <authorList>
            <person name="Kyrpides N.C."/>
            <person name="Woyke T."/>
            <person name="Eisen J.A."/>
            <person name="Garrity G."/>
            <person name="Lilburn T.G."/>
            <person name="Beck B.J."/>
            <person name="Whitman W.B."/>
            <person name="Hugenholtz P."/>
            <person name="Klenk H.P."/>
        </authorList>
    </citation>
    <scope>NUCLEOTIDE SEQUENCE [LARGE SCALE GENOMIC DNA]</scope>
    <source>
        <strain evidence="4 5">DSM 45044</strain>
    </source>
</reference>
<sequence length="315" mass="33473">MRPRKSLLRLAAVAGAAVLALAACGESADTSSDDGEGVTPETLVISGVPAEEGTDLSNTYTPVIKMLEEELGIPVEFQPATSYAAVIEGQRNGKIHIAQYGALAYYQAVQTGSDISVLGAMVKEKGVEPGYQSYGVVPADSDIESIEEFAGKKLCFVDISSTSGYLYPVKGLLDAGVEMGDWEENLAGGHDASAMNVASGECDAGFALDSMIESTLIEKGDLKEGDLKVVWKSDTIAEPPITMYNGLEAGLKDKIAKIFAEQANQDYLVANGYCIEGECDLTDQRIWGWQTVEDDYYTSLIEVCEATQAQACSAA</sequence>
<comment type="similarity">
    <text evidence="1">Belongs to the phosphate/phosphite/phosphonate binding protein family.</text>
</comment>
<evidence type="ECO:0000313" key="4">
    <source>
        <dbReference type="EMBL" id="TWJ07908.1"/>
    </source>
</evidence>
<dbReference type="Gene3D" id="3.40.190.10">
    <property type="entry name" value="Periplasmic binding protein-like II"/>
    <property type="match status" value="2"/>
</dbReference>
<feature type="chain" id="PRO_5039488482" evidence="3">
    <location>
        <begin position="23"/>
        <end position="315"/>
    </location>
</feature>
<name>A0A562UQN0_9ACTN</name>
<dbReference type="Proteomes" id="UP000321617">
    <property type="component" value="Unassembled WGS sequence"/>
</dbReference>
<accession>A0A562UQN0</accession>
<evidence type="ECO:0000256" key="2">
    <source>
        <dbReference type="ARBA" id="ARBA00022729"/>
    </source>
</evidence>
<dbReference type="RefSeq" id="WP_147143252.1">
    <property type="nucleotide sequence ID" value="NZ_BAABIJ010000005.1"/>
</dbReference>
<dbReference type="AlphaFoldDB" id="A0A562UQN0"/>
<proteinExistence type="inferred from homology"/>
<evidence type="ECO:0000313" key="5">
    <source>
        <dbReference type="Proteomes" id="UP000321617"/>
    </source>
</evidence>
<dbReference type="SUPFAM" id="SSF53850">
    <property type="entry name" value="Periplasmic binding protein-like II"/>
    <property type="match status" value="1"/>
</dbReference>
<keyword evidence="5" id="KW-1185">Reference proteome</keyword>
<gene>
    <name evidence="4" type="ORF">LX16_4690</name>
</gene>
<comment type="caution">
    <text evidence="4">The sequence shown here is derived from an EMBL/GenBank/DDBJ whole genome shotgun (WGS) entry which is preliminary data.</text>
</comment>
<dbReference type="PANTHER" id="PTHR35841">
    <property type="entry name" value="PHOSPHONATES-BINDING PERIPLASMIC PROTEIN"/>
    <property type="match status" value="1"/>
</dbReference>
<dbReference type="InterPro" id="IPR005770">
    <property type="entry name" value="PhnD"/>
</dbReference>
<dbReference type="PANTHER" id="PTHR35841:SF1">
    <property type="entry name" value="PHOSPHONATES-BINDING PERIPLASMIC PROTEIN"/>
    <property type="match status" value="1"/>
</dbReference>
<protein>
    <submittedName>
        <fullName evidence="4">Phosphonate transport system substrate-binding protein</fullName>
    </submittedName>
</protein>
<dbReference type="GO" id="GO:0043190">
    <property type="term" value="C:ATP-binding cassette (ABC) transporter complex"/>
    <property type="evidence" value="ECO:0007669"/>
    <property type="project" value="InterPro"/>
</dbReference>
<dbReference type="Pfam" id="PF12974">
    <property type="entry name" value="Phosphonate-bd"/>
    <property type="match status" value="1"/>
</dbReference>
<dbReference type="OrthoDB" id="9764656at2"/>
<dbReference type="GO" id="GO:0055085">
    <property type="term" value="P:transmembrane transport"/>
    <property type="evidence" value="ECO:0007669"/>
    <property type="project" value="InterPro"/>
</dbReference>
<feature type="signal peptide" evidence="3">
    <location>
        <begin position="1"/>
        <end position="22"/>
    </location>
</feature>
<organism evidence="4 5">
    <name type="scientific">Stackebrandtia albiflava</name>
    <dbReference type="NCBI Taxonomy" id="406432"/>
    <lineage>
        <taxon>Bacteria</taxon>
        <taxon>Bacillati</taxon>
        <taxon>Actinomycetota</taxon>
        <taxon>Actinomycetes</taxon>
        <taxon>Glycomycetales</taxon>
        <taxon>Glycomycetaceae</taxon>
        <taxon>Stackebrandtia</taxon>
    </lineage>
</organism>
<evidence type="ECO:0000256" key="3">
    <source>
        <dbReference type="SAM" id="SignalP"/>
    </source>
</evidence>
<dbReference type="EMBL" id="VLLL01000009">
    <property type="protein sequence ID" value="TWJ07908.1"/>
    <property type="molecule type" value="Genomic_DNA"/>
</dbReference>
<keyword evidence="2 3" id="KW-0732">Signal</keyword>
<dbReference type="NCBIfam" id="TIGR01098">
    <property type="entry name" value="3A0109s03R"/>
    <property type="match status" value="1"/>
</dbReference>
<dbReference type="PROSITE" id="PS51257">
    <property type="entry name" value="PROKAR_LIPOPROTEIN"/>
    <property type="match status" value="1"/>
</dbReference>